<dbReference type="AlphaFoldDB" id="A0A0C9XM94"/>
<feature type="chain" id="PRO_5002222888" description="Peptidase A1 domain-containing protein" evidence="3">
    <location>
        <begin position="19"/>
        <end position="447"/>
    </location>
</feature>
<dbReference type="FunFam" id="2.40.70.10:FF:000008">
    <property type="entry name" value="Cathepsin D"/>
    <property type="match status" value="1"/>
</dbReference>
<dbReference type="PRINTS" id="PR00792">
    <property type="entry name" value="PEPSIN"/>
</dbReference>
<accession>A0A0C9XM94</accession>
<keyword evidence="6" id="KW-1185">Reference proteome</keyword>
<name>A0A0C9XM94_9AGAR</name>
<dbReference type="Proteomes" id="UP000054477">
    <property type="component" value="Unassembled WGS sequence"/>
</dbReference>
<feature type="domain" description="Peptidase A1" evidence="4">
    <location>
        <begin position="79"/>
        <end position="412"/>
    </location>
</feature>
<dbReference type="InterPro" id="IPR001461">
    <property type="entry name" value="Aspartic_peptidase_A1"/>
</dbReference>
<dbReference type="PROSITE" id="PS51767">
    <property type="entry name" value="PEPTIDASE_A1"/>
    <property type="match status" value="1"/>
</dbReference>
<dbReference type="PANTHER" id="PTHR47966:SF6">
    <property type="entry name" value="PEPTIDASE A1 DOMAIN-CONTAINING PROTEIN"/>
    <property type="match status" value="1"/>
</dbReference>
<dbReference type="HOGENOM" id="CLU_013253_1_2_1"/>
<dbReference type="InterPro" id="IPR034164">
    <property type="entry name" value="Pepsin-like_dom"/>
</dbReference>
<dbReference type="EMBL" id="KN838589">
    <property type="protein sequence ID" value="KIK02669.1"/>
    <property type="molecule type" value="Genomic_DNA"/>
</dbReference>
<dbReference type="Pfam" id="PF00026">
    <property type="entry name" value="Asp"/>
    <property type="match status" value="1"/>
</dbReference>
<organism evidence="5 6">
    <name type="scientific">Laccaria amethystina LaAM-08-1</name>
    <dbReference type="NCBI Taxonomy" id="1095629"/>
    <lineage>
        <taxon>Eukaryota</taxon>
        <taxon>Fungi</taxon>
        <taxon>Dikarya</taxon>
        <taxon>Basidiomycota</taxon>
        <taxon>Agaricomycotina</taxon>
        <taxon>Agaricomycetes</taxon>
        <taxon>Agaricomycetidae</taxon>
        <taxon>Agaricales</taxon>
        <taxon>Agaricineae</taxon>
        <taxon>Hydnangiaceae</taxon>
        <taxon>Laccaria</taxon>
    </lineage>
</organism>
<evidence type="ECO:0000313" key="5">
    <source>
        <dbReference type="EMBL" id="KIK02669.1"/>
    </source>
</evidence>
<reference evidence="6" key="2">
    <citation type="submission" date="2015-01" db="EMBL/GenBank/DDBJ databases">
        <title>Evolutionary Origins and Diversification of the Mycorrhizal Mutualists.</title>
        <authorList>
            <consortium name="DOE Joint Genome Institute"/>
            <consortium name="Mycorrhizal Genomics Consortium"/>
            <person name="Kohler A."/>
            <person name="Kuo A."/>
            <person name="Nagy L.G."/>
            <person name="Floudas D."/>
            <person name="Copeland A."/>
            <person name="Barry K.W."/>
            <person name="Cichocki N."/>
            <person name="Veneault-Fourrey C."/>
            <person name="LaButti K."/>
            <person name="Lindquist E.A."/>
            <person name="Lipzen A."/>
            <person name="Lundell T."/>
            <person name="Morin E."/>
            <person name="Murat C."/>
            <person name="Riley R."/>
            <person name="Ohm R."/>
            <person name="Sun H."/>
            <person name="Tunlid A."/>
            <person name="Henrissat B."/>
            <person name="Grigoriev I.V."/>
            <person name="Hibbett D.S."/>
            <person name="Martin F."/>
        </authorList>
    </citation>
    <scope>NUCLEOTIDE SEQUENCE [LARGE SCALE GENOMIC DNA]</scope>
    <source>
        <strain evidence="6">LaAM-08-1</strain>
    </source>
</reference>
<dbReference type="InterPro" id="IPR033121">
    <property type="entry name" value="PEPTIDASE_A1"/>
</dbReference>
<dbReference type="Gene3D" id="2.40.70.10">
    <property type="entry name" value="Acid Proteases"/>
    <property type="match status" value="2"/>
</dbReference>
<dbReference type="CDD" id="cd05471">
    <property type="entry name" value="pepsin_like"/>
    <property type="match status" value="1"/>
</dbReference>
<gene>
    <name evidence="5" type="ORF">K443DRAFT_656927</name>
</gene>
<sequence length="447" mass="46782">MFSLPQFALALFFPVAFADPIHVPLTRRSSGNRDINYYISAAKHLQDKYSITGKPYSPHGKRASSVSIQTINLEEDYEYLAPVSIGTPPQSFNVILDTTLSDLWVADTSCTSCNSTTPLFAPSKSSSITSANADANIPYIAGNVTGTIAQDVVSMGNFTVQNQTFCMLTPAMMAVDHLPDGFLAGSASGIMGLAFSAVSITRSTPFWQALGSQLAAPEMAFYLTRFNGDSSAKEEEPGGVFTLGGTNSTLFTGDIEFLNMPSGTPTFWLLTMSAITVQGQSVQITAGNAALSVFDTATPVIGGPTAGVNAIWAAVPGSAAVVDYPGFFSFPCSTSVQVTLSFGGKAWPINATDMNAGPISNGSSQCFGAIIDIGLASNSSSGSGNPSWVIGDTFLKNVYSVFRANPPSIGFAQLSSVAGGSGERESSTRITLPVMMTTTMMAVMCLL</sequence>
<dbReference type="InterPro" id="IPR021109">
    <property type="entry name" value="Peptidase_aspartic_dom_sf"/>
</dbReference>
<evidence type="ECO:0000313" key="6">
    <source>
        <dbReference type="Proteomes" id="UP000054477"/>
    </source>
</evidence>
<reference evidence="5 6" key="1">
    <citation type="submission" date="2014-04" db="EMBL/GenBank/DDBJ databases">
        <authorList>
            <consortium name="DOE Joint Genome Institute"/>
            <person name="Kuo A."/>
            <person name="Kohler A."/>
            <person name="Nagy L.G."/>
            <person name="Floudas D."/>
            <person name="Copeland A."/>
            <person name="Barry K.W."/>
            <person name="Cichocki N."/>
            <person name="Veneault-Fourrey C."/>
            <person name="LaButti K."/>
            <person name="Lindquist E.A."/>
            <person name="Lipzen A."/>
            <person name="Lundell T."/>
            <person name="Morin E."/>
            <person name="Murat C."/>
            <person name="Sun H."/>
            <person name="Tunlid A."/>
            <person name="Henrissat B."/>
            <person name="Grigoriev I.V."/>
            <person name="Hibbett D.S."/>
            <person name="Martin F."/>
            <person name="Nordberg H.P."/>
            <person name="Cantor M.N."/>
            <person name="Hua S.X."/>
        </authorList>
    </citation>
    <scope>NUCLEOTIDE SEQUENCE [LARGE SCALE GENOMIC DNA]</scope>
    <source>
        <strain evidence="5 6">LaAM-08-1</strain>
    </source>
</reference>
<feature type="signal peptide" evidence="3">
    <location>
        <begin position="1"/>
        <end position="18"/>
    </location>
</feature>
<feature type="active site" evidence="2">
    <location>
        <position position="97"/>
    </location>
</feature>
<evidence type="ECO:0000256" key="2">
    <source>
        <dbReference type="PIRSR" id="PIRSR601461-1"/>
    </source>
</evidence>
<dbReference type="GO" id="GO:0006508">
    <property type="term" value="P:proteolysis"/>
    <property type="evidence" value="ECO:0007669"/>
    <property type="project" value="InterPro"/>
</dbReference>
<dbReference type="STRING" id="1095629.A0A0C9XM94"/>
<dbReference type="OrthoDB" id="771136at2759"/>
<dbReference type="GO" id="GO:0004190">
    <property type="term" value="F:aspartic-type endopeptidase activity"/>
    <property type="evidence" value="ECO:0007669"/>
    <property type="project" value="InterPro"/>
</dbReference>
<dbReference type="SUPFAM" id="SSF50630">
    <property type="entry name" value="Acid proteases"/>
    <property type="match status" value="1"/>
</dbReference>
<evidence type="ECO:0000256" key="1">
    <source>
        <dbReference type="ARBA" id="ARBA00007447"/>
    </source>
</evidence>
<keyword evidence="3" id="KW-0732">Signal</keyword>
<evidence type="ECO:0000256" key="3">
    <source>
        <dbReference type="SAM" id="SignalP"/>
    </source>
</evidence>
<protein>
    <recommendedName>
        <fullName evidence="4">Peptidase A1 domain-containing protein</fullName>
    </recommendedName>
</protein>
<comment type="similarity">
    <text evidence="1">Belongs to the peptidase A1 family.</text>
</comment>
<feature type="active site" evidence="2">
    <location>
        <position position="295"/>
    </location>
</feature>
<dbReference type="PANTHER" id="PTHR47966">
    <property type="entry name" value="BETA-SITE APP-CLEAVING ENZYME, ISOFORM A-RELATED"/>
    <property type="match status" value="1"/>
</dbReference>
<evidence type="ECO:0000259" key="4">
    <source>
        <dbReference type="PROSITE" id="PS51767"/>
    </source>
</evidence>
<proteinExistence type="inferred from homology"/>